<evidence type="ECO:0000313" key="5">
    <source>
        <dbReference type="Proteomes" id="UP000028524"/>
    </source>
</evidence>
<keyword evidence="2" id="KW-0732">Signal</keyword>
<feature type="region of interest" description="Disordered" evidence="1">
    <location>
        <begin position="489"/>
        <end position="509"/>
    </location>
</feature>
<evidence type="ECO:0000256" key="1">
    <source>
        <dbReference type="SAM" id="MobiDB-lite"/>
    </source>
</evidence>
<feature type="signal peptide" evidence="2">
    <location>
        <begin position="1"/>
        <end position="18"/>
    </location>
</feature>
<feature type="compositionally biased region" description="Acidic residues" evidence="1">
    <location>
        <begin position="380"/>
        <end position="401"/>
    </location>
</feature>
<keyword evidence="5" id="KW-1185">Reference proteome</keyword>
<feature type="domain" description="DUF1996" evidence="3">
    <location>
        <begin position="41"/>
        <end position="300"/>
    </location>
</feature>
<feature type="region of interest" description="Disordered" evidence="1">
    <location>
        <begin position="436"/>
        <end position="465"/>
    </location>
</feature>
<accession>A0A084QH48</accession>
<sequence length="509" mass="55163">MKFSAVATFAAVAALASAAKDSRTFAVLRFTNKQLTKGRMDPIVSPGKASPHVHTIMGGSGFSWSATGQDLVNSECSNTRIKGDNSAYWFPSLYFKDPNNGSFEAVEVFYVNAYYFFEPTNDDIKAFPVGLQMISGDTTRRTPPEGGARTNLDPSQGEIQPIKFTCPRSNFDPPSWPADSDGTEAGIGDPNNKGEGIGFPDANCDGYASPLRADVHFPSCYNPEAGLTDQGNNMAFPTNNNGKNDCPEGWIHVPHLFLEVYWNTPEFVDRWEPLSGHQPFVLSNGDATGYGSHADFMAGWDEELLQHIIDTCDAGSSGMDNCPGLFYGTNEEDCTIPSQVDEQVDGVLDALPGSNVLRGWSYGLDGASEVPETQPPVSEEPGEEEEQPPVSEEPEEEEEHVEEPAQPSLPASDAPVTEVVENPVVPTTTVPAVTSAPVVEAPVETPDVEEPVSTSAPPPRPTRSCRTRVHTVWETVTVTGEAPVATEAADPYAKAKREHIRRHHQHHHL</sequence>
<evidence type="ECO:0000259" key="3">
    <source>
        <dbReference type="Pfam" id="PF09362"/>
    </source>
</evidence>
<gene>
    <name evidence="4" type="ORF">S40285_07521</name>
</gene>
<feature type="region of interest" description="Disordered" evidence="1">
    <location>
        <begin position="362"/>
        <end position="414"/>
    </location>
</feature>
<dbReference type="HOGENOM" id="CLU_014722_5_2_1"/>
<dbReference type="PANTHER" id="PTHR43662">
    <property type="match status" value="1"/>
</dbReference>
<dbReference type="Pfam" id="PF09362">
    <property type="entry name" value="DUF1996"/>
    <property type="match status" value="1"/>
</dbReference>
<name>A0A084QH48_STAC4</name>
<dbReference type="InterPro" id="IPR018535">
    <property type="entry name" value="DUF1996"/>
</dbReference>
<dbReference type="AlphaFoldDB" id="A0A084QH48"/>
<evidence type="ECO:0000313" key="4">
    <source>
        <dbReference type="EMBL" id="KFA63283.1"/>
    </source>
</evidence>
<feature type="compositionally biased region" description="Basic residues" evidence="1">
    <location>
        <begin position="494"/>
        <end position="509"/>
    </location>
</feature>
<dbReference type="EMBL" id="KL660746">
    <property type="protein sequence ID" value="KFA63283.1"/>
    <property type="molecule type" value="Genomic_DNA"/>
</dbReference>
<dbReference type="OrthoDB" id="74764at2759"/>
<feature type="region of interest" description="Disordered" evidence="1">
    <location>
        <begin position="167"/>
        <end position="186"/>
    </location>
</feature>
<dbReference type="InParanoid" id="A0A084QH48"/>
<protein>
    <recommendedName>
        <fullName evidence="3">DUF1996 domain-containing protein</fullName>
    </recommendedName>
</protein>
<feature type="chain" id="PRO_5001779432" description="DUF1996 domain-containing protein" evidence="2">
    <location>
        <begin position="19"/>
        <end position="509"/>
    </location>
</feature>
<dbReference type="OMA" id="THVHHIM"/>
<dbReference type="Proteomes" id="UP000028524">
    <property type="component" value="Unassembled WGS sequence"/>
</dbReference>
<feature type="region of interest" description="Disordered" evidence="1">
    <location>
        <begin position="136"/>
        <end position="159"/>
    </location>
</feature>
<dbReference type="STRING" id="1283841.A0A084QH48"/>
<feature type="compositionally biased region" description="Low complexity" evidence="1">
    <location>
        <begin position="404"/>
        <end position="414"/>
    </location>
</feature>
<reference evidence="4 5" key="1">
    <citation type="journal article" date="2014" name="BMC Genomics">
        <title>Comparative genome sequencing reveals chemotype-specific gene clusters in the toxigenic black mold Stachybotrys.</title>
        <authorList>
            <person name="Semeiks J."/>
            <person name="Borek D."/>
            <person name="Otwinowski Z."/>
            <person name="Grishin N.V."/>
        </authorList>
    </citation>
    <scope>NUCLEOTIDE SEQUENCE [LARGE SCALE GENOMIC DNA]</scope>
    <source>
        <strain evidence="4 5">IBT 40285</strain>
    </source>
</reference>
<dbReference type="PANTHER" id="PTHR43662:SF11">
    <property type="entry name" value="WSC DOMAIN-CONTAINING PROTEIN"/>
    <property type="match status" value="1"/>
</dbReference>
<organism evidence="4 5">
    <name type="scientific">Stachybotrys chlorohalonatus (strain IBT 40285)</name>
    <dbReference type="NCBI Taxonomy" id="1283841"/>
    <lineage>
        <taxon>Eukaryota</taxon>
        <taxon>Fungi</taxon>
        <taxon>Dikarya</taxon>
        <taxon>Ascomycota</taxon>
        <taxon>Pezizomycotina</taxon>
        <taxon>Sordariomycetes</taxon>
        <taxon>Hypocreomycetidae</taxon>
        <taxon>Hypocreales</taxon>
        <taxon>Stachybotryaceae</taxon>
        <taxon>Stachybotrys</taxon>
    </lineage>
</organism>
<proteinExistence type="predicted"/>
<evidence type="ECO:0000256" key="2">
    <source>
        <dbReference type="SAM" id="SignalP"/>
    </source>
</evidence>